<evidence type="ECO:0000259" key="2">
    <source>
        <dbReference type="Pfam" id="PF12975"/>
    </source>
</evidence>
<accession>A0A7K3NRD9</accession>
<dbReference type="AlphaFoldDB" id="A0A7K3NRD9"/>
<dbReference type="EMBL" id="JAAGRQ010000132">
    <property type="protein sequence ID" value="NDY58721.1"/>
    <property type="molecule type" value="Genomic_DNA"/>
</dbReference>
<feature type="non-terminal residue" evidence="3">
    <location>
        <position position="210"/>
    </location>
</feature>
<sequence length="210" mass="21631">MTDVDRRIFFRALPRGVWRTRTAHRASRGVGLSVVLVLACLWAGPVPGRCAEAPAVTGIAVRQAGAFVAASPQEAAATGRRHRLAQEGAVIASGPGAAFGVIFEVQGTPAGAPVVIEAGLVPPGDDSVPQRWFVPAVIGEKGQAVASFVYAWEAVPGPWRLTLAEGGRVLAEQTFHVGGPPQAPPVPPLTPPVASTSLSISSTVQTPAQT</sequence>
<protein>
    <submittedName>
        <fullName evidence="3">DUF3859 domain-containing protein</fullName>
    </submittedName>
</protein>
<reference evidence="3 4" key="1">
    <citation type="submission" date="2020-02" db="EMBL/GenBank/DDBJ databases">
        <title>Comparative genomics of sulfur disproportionating microorganisms.</title>
        <authorList>
            <person name="Ward L.M."/>
            <person name="Bertran E."/>
            <person name="Johnston D.T."/>
        </authorList>
    </citation>
    <scope>NUCLEOTIDE SEQUENCE [LARGE SCALE GENOMIC DNA]</scope>
    <source>
        <strain evidence="3 4">DSM 3696</strain>
    </source>
</reference>
<evidence type="ECO:0000313" key="4">
    <source>
        <dbReference type="Proteomes" id="UP000469724"/>
    </source>
</evidence>
<name>A0A7K3NRD9_9BACT</name>
<dbReference type="Gene3D" id="2.60.40.2390">
    <property type="match status" value="1"/>
</dbReference>
<feature type="region of interest" description="Disordered" evidence="1">
    <location>
        <begin position="176"/>
        <end position="210"/>
    </location>
</feature>
<gene>
    <name evidence="3" type="ORF">G3N56_18450</name>
</gene>
<feature type="domain" description="DUF3859" evidence="2">
    <location>
        <begin position="83"/>
        <end position="177"/>
    </location>
</feature>
<dbReference type="Proteomes" id="UP000469724">
    <property type="component" value="Unassembled WGS sequence"/>
</dbReference>
<evidence type="ECO:0000313" key="3">
    <source>
        <dbReference type="EMBL" id="NDY58721.1"/>
    </source>
</evidence>
<dbReference type="InterPro" id="IPR024331">
    <property type="entry name" value="DUF3859"/>
</dbReference>
<feature type="compositionally biased region" description="Polar residues" evidence="1">
    <location>
        <begin position="199"/>
        <end position="210"/>
    </location>
</feature>
<dbReference type="Pfam" id="PF12975">
    <property type="entry name" value="DUF3859"/>
    <property type="match status" value="1"/>
</dbReference>
<evidence type="ECO:0000256" key="1">
    <source>
        <dbReference type="SAM" id="MobiDB-lite"/>
    </source>
</evidence>
<feature type="compositionally biased region" description="Pro residues" evidence="1">
    <location>
        <begin position="181"/>
        <end position="191"/>
    </location>
</feature>
<organism evidence="3 4">
    <name type="scientific">Desulfolutivibrio sulfodismutans</name>
    <dbReference type="NCBI Taxonomy" id="63561"/>
    <lineage>
        <taxon>Bacteria</taxon>
        <taxon>Pseudomonadati</taxon>
        <taxon>Thermodesulfobacteriota</taxon>
        <taxon>Desulfovibrionia</taxon>
        <taxon>Desulfovibrionales</taxon>
        <taxon>Desulfovibrionaceae</taxon>
        <taxon>Desulfolutivibrio</taxon>
    </lineage>
</organism>
<proteinExistence type="predicted"/>
<comment type="caution">
    <text evidence="3">The sequence shown here is derived from an EMBL/GenBank/DDBJ whole genome shotgun (WGS) entry which is preliminary data.</text>
</comment>
<keyword evidence="4" id="KW-1185">Reference proteome</keyword>